<dbReference type="NCBIfam" id="NF002043">
    <property type="entry name" value="PRK00870.1"/>
    <property type="match status" value="1"/>
</dbReference>
<dbReference type="PANTHER" id="PTHR42977:SF3">
    <property type="entry name" value="AB HYDROLASE-1 DOMAIN-CONTAINING PROTEIN"/>
    <property type="match status" value="1"/>
</dbReference>
<dbReference type="SUPFAM" id="SSF53474">
    <property type="entry name" value="alpha/beta-Hydrolases"/>
    <property type="match status" value="1"/>
</dbReference>
<evidence type="ECO:0000259" key="2">
    <source>
        <dbReference type="Pfam" id="PF00561"/>
    </source>
</evidence>
<dbReference type="GO" id="GO:0004301">
    <property type="term" value="F:epoxide hydrolase activity"/>
    <property type="evidence" value="ECO:0007669"/>
    <property type="project" value="TreeGrafter"/>
</dbReference>
<feature type="domain" description="AB hydrolase-1" evidence="2">
    <location>
        <begin position="55"/>
        <end position="293"/>
    </location>
</feature>
<evidence type="ECO:0000313" key="3">
    <source>
        <dbReference type="EMBL" id="AGQ18692.1"/>
    </source>
</evidence>
<dbReference type="PRINTS" id="PR00412">
    <property type="entry name" value="EPOXHYDRLASE"/>
</dbReference>
<keyword evidence="3" id="KW-0808">Transferase</keyword>
<dbReference type="Pfam" id="PF00561">
    <property type="entry name" value="Abhydrolase_1"/>
    <property type="match status" value="1"/>
</dbReference>
<keyword evidence="1 3" id="KW-0378">Hydrolase</keyword>
<accession>S5DUW5</accession>
<dbReference type="InterPro" id="IPR000639">
    <property type="entry name" value="Epox_hydrolase-like"/>
</dbReference>
<evidence type="ECO:0000256" key="1">
    <source>
        <dbReference type="ARBA" id="ARBA00022801"/>
    </source>
</evidence>
<dbReference type="Gene3D" id="3.40.50.1820">
    <property type="entry name" value="alpha/beta hydrolase"/>
    <property type="match status" value="1"/>
</dbReference>
<dbReference type="InterPro" id="IPR000073">
    <property type="entry name" value="AB_hydrolase_1"/>
</dbReference>
<protein>
    <submittedName>
        <fullName evidence="3">Putative hydrolases or acyltransferases (Alpha/beta hydrolase superfamily)</fullName>
    </submittedName>
</protein>
<dbReference type="InterPro" id="IPR051340">
    <property type="entry name" value="Haloalkane_dehalogenase"/>
</dbReference>
<dbReference type="PANTHER" id="PTHR42977">
    <property type="entry name" value="HYDROLASE-RELATED"/>
    <property type="match status" value="1"/>
</dbReference>
<organism evidence="3">
    <name type="scientific">Candidatus Actinomarina minuta</name>
    <dbReference type="NCBI Taxonomy" id="1389454"/>
    <lineage>
        <taxon>Bacteria</taxon>
        <taxon>Bacillati</taxon>
        <taxon>Actinomycetota</taxon>
        <taxon>Actinomycetes</taxon>
        <taxon>Candidatus Actinomarinidae</taxon>
        <taxon>Candidatus Actinomarinales</taxon>
        <taxon>Candidatus Actinomarineae</taxon>
        <taxon>Candidatus Actinomarinaceae</taxon>
        <taxon>Candidatus Actinomarina</taxon>
    </lineage>
</organism>
<sequence length="307" mass="34655">MFKTIMNTMTILKTDLSLFENIAGWDFEENFVTVSSEFGDINIHYVDENSESNDVVLLMHGNPTWGYLYRNMINPLKESGYRVIVPDLPGFGKSDKFSVRYNYTYEGFVDWMSEFIESLDLKNITLFCQDWGGLIGLRLAAKYNDRFEKIITANTGLPTGKAPLSEGFAVFREFLQIKPDLHVAGQVRNGTTKGIDENALAAYNAPFPSEDHKQGVRQFPNLVPGTPRTPSAEPNKEAWKILREWNKPFLCAFSDKDPIFAGVENSFYKLVPGCEGMPHVTIEDAGHFLQEDQPDACVEAILSIKDI</sequence>
<dbReference type="GO" id="GO:0016746">
    <property type="term" value="F:acyltransferase activity"/>
    <property type="evidence" value="ECO:0007669"/>
    <property type="project" value="UniProtKB-KW"/>
</dbReference>
<dbReference type="InterPro" id="IPR029058">
    <property type="entry name" value="AB_hydrolase_fold"/>
</dbReference>
<name>S5DUW5_9ACTN</name>
<keyword evidence="3" id="KW-0012">Acyltransferase</keyword>
<reference evidence="3" key="1">
    <citation type="journal article" date="2013" name="Sci. Rep.">
        <title>Metagenomics uncovers a new group of low GC and ultra-small marine Actinobacteria.</title>
        <authorList>
            <person name="Ghai R."/>
            <person name="Mizuno C.M."/>
            <person name="Picazo A."/>
            <person name="Camacho A."/>
            <person name="Rodriguez-Valera F."/>
        </authorList>
    </citation>
    <scope>NUCLEOTIDE SEQUENCE</scope>
</reference>
<proteinExistence type="predicted"/>
<dbReference type="EMBL" id="KC811108">
    <property type="protein sequence ID" value="AGQ18692.1"/>
    <property type="molecule type" value="Genomic_DNA"/>
</dbReference>
<dbReference type="AlphaFoldDB" id="S5DUW5"/>
<dbReference type="PRINTS" id="PR00111">
    <property type="entry name" value="ABHYDROLASE"/>
</dbReference>